<accession>A0AA39P2P7</accession>
<keyword evidence="3" id="KW-1185">Reference proteome</keyword>
<keyword evidence="1" id="KW-1133">Transmembrane helix</keyword>
<evidence type="ECO:0000256" key="1">
    <source>
        <dbReference type="SAM" id="Phobius"/>
    </source>
</evidence>
<name>A0AA39P2P7_9AGAR</name>
<protein>
    <submittedName>
        <fullName evidence="2">Uncharacterized protein</fullName>
    </submittedName>
</protein>
<organism evidence="2 3">
    <name type="scientific">Armillaria novae-zelandiae</name>
    <dbReference type="NCBI Taxonomy" id="153914"/>
    <lineage>
        <taxon>Eukaryota</taxon>
        <taxon>Fungi</taxon>
        <taxon>Dikarya</taxon>
        <taxon>Basidiomycota</taxon>
        <taxon>Agaricomycotina</taxon>
        <taxon>Agaricomycetes</taxon>
        <taxon>Agaricomycetidae</taxon>
        <taxon>Agaricales</taxon>
        <taxon>Marasmiineae</taxon>
        <taxon>Physalacriaceae</taxon>
        <taxon>Armillaria</taxon>
    </lineage>
</organism>
<gene>
    <name evidence="2" type="ORF">IW261DRAFT_421125</name>
</gene>
<comment type="caution">
    <text evidence="2">The sequence shown here is derived from an EMBL/GenBank/DDBJ whole genome shotgun (WGS) entry which is preliminary data.</text>
</comment>
<feature type="transmembrane region" description="Helical" evidence="1">
    <location>
        <begin position="48"/>
        <end position="66"/>
    </location>
</feature>
<dbReference type="Proteomes" id="UP001175227">
    <property type="component" value="Unassembled WGS sequence"/>
</dbReference>
<evidence type="ECO:0000313" key="3">
    <source>
        <dbReference type="Proteomes" id="UP001175227"/>
    </source>
</evidence>
<keyword evidence="1" id="KW-0812">Transmembrane</keyword>
<evidence type="ECO:0000313" key="2">
    <source>
        <dbReference type="EMBL" id="KAK0476409.1"/>
    </source>
</evidence>
<reference evidence="2" key="1">
    <citation type="submission" date="2023-06" db="EMBL/GenBank/DDBJ databases">
        <authorList>
            <consortium name="Lawrence Berkeley National Laboratory"/>
            <person name="Ahrendt S."/>
            <person name="Sahu N."/>
            <person name="Indic B."/>
            <person name="Wong-Bajracharya J."/>
            <person name="Merenyi Z."/>
            <person name="Ke H.-M."/>
            <person name="Monk M."/>
            <person name="Kocsube S."/>
            <person name="Drula E."/>
            <person name="Lipzen A."/>
            <person name="Balint B."/>
            <person name="Henrissat B."/>
            <person name="Andreopoulos B."/>
            <person name="Martin F.M."/>
            <person name="Harder C.B."/>
            <person name="Rigling D."/>
            <person name="Ford K.L."/>
            <person name="Foster G.D."/>
            <person name="Pangilinan J."/>
            <person name="Papanicolaou A."/>
            <person name="Barry K."/>
            <person name="LaButti K."/>
            <person name="Viragh M."/>
            <person name="Koriabine M."/>
            <person name="Yan M."/>
            <person name="Riley R."/>
            <person name="Champramary S."/>
            <person name="Plett K.L."/>
            <person name="Tsai I.J."/>
            <person name="Slot J."/>
            <person name="Sipos G."/>
            <person name="Plett J."/>
            <person name="Nagy L.G."/>
            <person name="Grigoriev I.V."/>
        </authorList>
    </citation>
    <scope>NUCLEOTIDE SEQUENCE</scope>
    <source>
        <strain evidence="2">ICMP 16352</strain>
    </source>
</reference>
<dbReference type="AlphaFoldDB" id="A0AA39P2P7"/>
<dbReference type="EMBL" id="JAUEPR010000020">
    <property type="protein sequence ID" value="KAK0476409.1"/>
    <property type="molecule type" value="Genomic_DNA"/>
</dbReference>
<proteinExistence type="predicted"/>
<feature type="transmembrane region" description="Helical" evidence="1">
    <location>
        <begin position="72"/>
        <end position="93"/>
    </location>
</feature>
<keyword evidence="1" id="KW-0472">Membrane</keyword>
<sequence length="113" mass="13103">MALWKLCLRRLSRRLHSRIMEKALVNCRMRFTSGVPLCWTYKRLVHRYSPLFVILVFGNGLGPRYISFIVETIFWSTRVLVSAVTSIFGLLGVTKGSTNFSFHNNSEFDLSLR</sequence>